<dbReference type="PANTHER" id="PTHR34293:SF1">
    <property type="entry name" value="HTH-TYPE TRANSCRIPTIONAL REGULATOR TRMBL2"/>
    <property type="match status" value="1"/>
</dbReference>
<feature type="region of interest" description="Disordered" evidence="1">
    <location>
        <begin position="97"/>
        <end position="217"/>
    </location>
</feature>
<dbReference type="AlphaFoldDB" id="A0A4R4ZXS3"/>
<dbReference type="InterPro" id="IPR002831">
    <property type="entry name" value="Tscrpt_reg_TrmB_N"/>
</dbReference>
<feature type="domain" description="Transcription regulator TrmB N-terminal" evidence="2">
    <location>
        <begin position="18"/>
        <end position="84"/>
    </location>
</feature>
<dbReference type="Gene3D" id="1.10.10.10">
    <property type="entry name" value="Winged helix-like DNA-binding domain superfamily/Winged helix DNA-binding domain"/>
    <property type="match status" value="1"/>
</dbReference>
<dbReference type="PANTHER" id="PTHR34293">
    <property type="entry name" value="HTH-TYPE TRANSCRIPTIONAL REGULATOR TRMBL2"/>
    <property type="match status" value="1"/>
</dbReference>
<proteinExistence type="predicted"/>
<feature type="compositionally biased region" description="Basic residues" evidence="1">
    <location>
        <begin position="108"/>
        <end position="130"/>
    </location>
</feature>
<sequence>MVGQPWALDGHGEDFRLLTTLGLTHVETEVYVALLGQGPMPAKAICENVHHAQSSVYLALRALIDKGVVEGGGGYSARYHAVPPRRALQALLDHAAQEMRRRPGVRDRRQRRRTRPHRHRRAVVARRPALHGRDRLGLGRLRQHLEHDRGHRRYRRGHPVPAPTDGSVQLPVRRRARRQLPDRAGLRRARRRLPARPASVRRQRQRPVRPHRPRHRS</sequence>
<feature type="compositionally biased region" description="Basic residues" evidence="1">
    <location>
        <begin position="186"/>
        <end position="217"/>
    </location>
</feature>
<dbReference type="SUPFAM" id="SSF46785">
    <property type="entry name" value="Winged helix' DNA-binding domain"/>
    <property type="match status" value="1"/>
</dbReference>
<dbReference type="InterPro" id="IPR036388">
    <property type="entry name" value="WH-like_DNA-bd_sf"/>
</dbReference>
<evidence type="ECO:0000313" key="3">
    <source>
        <dbReference type="EMBL" id="TDD64031.1"/>
    </source>
</evidence>
<dbReference type="EMBL" id="SMLB01000080">
    <property type="protein sequence ID" value="TDD64031.1"/>
    <property type="molecule type" value="Genomic_DNA"/>
</dbReference>
<dbReference type="Proteomes" id="UP000295217">
    <property type="component" value="Unassembled WGS sequence"/>
</dbReference>
<organism evidence="3 4">
    <name type="scientific">Jiangella aurantiaca</name>
    <dbReference type="NCBI Taxonomy" id="2530373"/>
    <lineage>
        <taxon>Bacteria</taxon>
        <taxon>Bacillati</taxon>
        <taxon>Actinomycetota</taxon>
        <taxon>Actinomycetes</taxon>
        <taxon>Jiangellales</taxon>
        <taxon>Jiangellaceae</taxon>
        <taxon>Jiangella</taxon>
    </lineage>
</organism>
<keyword evidence="4" id="KW-1185">Reference proteome</keyword>
<feature type="compositionally biased region" description="Basic and acidic residues" evidence="1">
    <location>
        <begin position="131"/>
        <end position="149"/>
    </location>
</feature>
<evidence type="ECO:0000259" key="2">
    <source>
        <dbReference type="Pfam" id="PF01978"/>
    </source>
</evidence>
<gene>
    <name evidence="3" type="ORF">E1262_29435</name>
</gene>
<dbReference type="Pfam" id="PF01978">
    <property type="entry name" value="TrmB"/>
    <property type="match status" value="1"/>
</dbReference>
<protein>
    <recommendedName>
        <fullName evidence="2">Transcription regulator TrmB N-terminal domain-containing protein</fullName>
    </recommendedName>
</protein>
<feature type="compositionally biased region" description="Basic and acidic residues" evidence="1">
    <location>
        <begin position="97"/>
        <end position="107"/>
    </location>
</feature>
<evidence type="ECO:0000256" key="1">
    <source>
        <dbReference type="SAM" id="MobiDB-lite"/>
    </source>
</evidence>
<name>A0A4R4ZXS3_9ACTN</name>
<reference evidence="3 4" key="1">
    <citation type="submission" date="2019-02" db="EMBL/GenBank/DDBJ databases">
        <title>Draft genome sequences of novel Actinobacteria.</title>
        <authorList>
            <person name="Sahin N."/>
            <person name="Ay H."/>
            <person name="Saygin H."/>
        </authorList>
    </citation>
    <scope>NUCLEOTIDE SEQUENCE [LARGE SCALE GENOMIC DNA]</scope>
    <source>
        <strain evidence="3 4">8K307</strain>
    </source>
</reference>
<accession>A0A4R4ZXS3</accession>
<evidence type="ECO:0000313" key="4">
    <source>
        <dbReference type="Proteomes" id="UP000295217"/>
    </source>
</evidence>
<dbReference type="InterPro" id="IPR051797">
    <property type="entry name" value="TrmB-like"/>
</dbReference>
<comment type="caution">
    <text evidence="3">The sequence shown here is derived from an EMBL/GenBank/DDBJ whole genome shotgun (WGS) entry which is preliminary data.</text>
</comment>
<dbReference type="InterPro" id="IPR036390">
    <property type="entry name" value="WH_DNA-bd_sf"/>
</dbReference>